<dbReference type="CDD" id="cd00030">
    <property type="entry name" value="C2"/>
    <property type="match status" value="1"/>
</dbReference>
<dbReference type="Proteomes" id="UP000467840">
    <property type="component" value="Chromosome 13"/>
</dbReference>
<sequence length="496" mass="55770">MYCSKAPCLKMAEGKKLMKTIANCLERAFYKNEEASRIGNSSDSASASSDYEDCVEEYSCSCSFGEAMEIMKSRDNKQEMPENLHGVFLLDQIYEVTSYDLKRFLFAPDSQFRKDLAELQDTTDVEEESWTWKSVNMSHLARTVTYTKAATKLVKAVKATEEQTYLRADGRQFAVLVNVSTPDVPYGSTFNVELLYKIMPGPEPSSGEESSRLIISWGIDFHQCTLMKGSDHGIKAQGNGWILTVALIEGTNLASLDSTGFSDPYVVFTCNVLLVKLFWNYNAHVLEFDAMEEPPSVLDVEVFDFDGPFDQATSLEHAEINFLKCTSTELADMWISLEGKLAQSSQSKLHLRIFLDNNKGVETIKEYLTKMEKEVGAGDSLGCFNRTIMALWRTRTLTAEQKAQIAEEQQEDQEETPVILADSGSLLDVEEAKMSKVYSAEMPISVNFKYQIEQSALAHSACKCDVYVGTTWLKGTKFQQRITGNITEKFTHRLNI</sequence>
<organism evidence="4 5">
    <name type="scientific">Hevea brasiliensis</name>
    <name type="common">Para rubber tree</name>
    <name type="synonym">Siphonia brasiliensis</name>
    <dbReference type="NCBI Taxonomy" id="3981"/>
    <lineage>
        <taxon>Eukaryota</taxon>
        <taxon>Viridiplantae</taxon>
        <taxon>Streptophyta</taxon>
        <taxon>Embryophyta</taxon>
        <taxon>Tracheophyta</taxon>
        <taxon>Spermatophyta</taxon>
        <taxon>Magnoliopsida</taxon>
        <taxon>eudicotyledons</taxon>
        <taxon>Gunneridae</taxon>
        <taxon>Pentapetalae</taxon>
        <taxon>rosids</taxon>
        <taxon>fabids</taxon>
        <taxon>Malpighiales</taxon>
        <taxon>Euphorbiaceae</taxon>
        <taxon>Crotonoideae</taxon>
        <taxon>Micrandreae</taxon>
        <taxon>Hevea</taxon>
    </lineage>
</organism>
<dbReference type="EMBL" id="JAAGAX010000014">
    <property type="protein sequence ID" value="KAF2293272.1"/>
    <property type="molecule type" value="Genomic_DNA"/>
</dbReference>
<dbReference type="InterPro" id="IPR035892">
    <property type="entry name" value="C2_domain_sf"/>
</dbReference>
<feature type="domain" description="VASt" evidence="3">
    <location>
        <begin position="85"/>
        <end position="254"/>
    </location>
</feature>
<comment type="subcellular location">
    <subcellularLocation>
        <location evidence="1">Membrane</location>
    </subcellularLocation>
</comment>
<name>A0A6A6KW76_HEVBR</name>
<dbReference type="Pfam" id="PF16016">
    <property type="entry name" value="VASt"/>
    <property type="match status" value="1"/>
</dbReference>
<gene>
    <name evidence="4" type="ORF">GH714_040645</name>
</gene>
<comment type="caution">
    <text evidence="4">The sequence shown here is derived from an EMBL/GenBank/DDBJ whole genome shotgun (WGS) entry which is preliminary data.</text>
</comment>
<dbReference type="PANTHER" id="PTHR46296:SF7">
    <property type="entry name" value="C2 DOMAIN-CONTAINING PROTEIN"/>
    <property type="match status" value="1"/>
</dbReference>
<keyword evidence="5" id="KW-1185">Reference proteome</keyword>
<dbReference type="InterPro" id="IPR031968">
    <property type="entry name" value="VASt"/>
</dbReference>
<accession>A0A6A6KW76</accession>
<dbReference type="AlphaFoldDB" id="A0A6A6KW76"/>
<dbReference type="PANTHER" id="PTHR46296">
    <property type="entry name" value="BNAA05G37250D PROTEIN"/>
    <property type="match status" value="1"/>
</dbReference>
<dbReference type="SUPFAM" id="SSF49562">
    <property type="entry name" value="C2 domain (Calcium/lipid-binding domain, CaLB)"/>
    <property type="match status" value="1"/>
</dbReference>
<dbReference type="PROSITE" id="PS51778">
    <property type="entry name" value="VAST"/>
    <property type="match status" value="1"/>
</dbReference>
<evidence type="ECO:0000313" key="4">
    <source>
        <dbReference type="EMBL" id="KAF2293272.1"/>
    </source>
</evidence>
<reference evidence="4 5" key="1">
    <citation type="journal article" date="2020" name="Mol. Plant">
        <title>The Chromosome-Based Rubber Tree Genome Provides New Insights into Spurge Genome Evolution and Rubber Biosynthesis.</title>
        <authorList>
            <person name="Liu J."/>
            <person name="Shi C."/>
            <person name="Shi C.C."/>
            <person name="Li W."/>
            <person name="Zhang Q.J."/>
            <person name="Zhang Y."/>
            <person name="Li K."/>
            <person name="Lu H.F."/>
            <person name="Shi C."/>
            <person name="Zhu S.T."/>
            <person name="Xiao Z.Y."/>
            <person name="Nan H."/>
            <person name="Yue Y."/>
            <person name="Zhu X.G."/>
            <person name="Wu Y."/>
            <person name="Hong X.N."/>
            <person name="Fan G.Y."/>
            <person name="Tong Y."/>
            <person name="Zhang D."/>
            <person name="Mao C.L."/>
            <person name="Liu Y.L."/>
            <person name="Hao S.J."/>
            <person name="Liu W.Q."/>
            <person name="Lv M.Q."/>
            <person name="Zhang H.B."/>
            <person name="Liu Y."/>
            <person name="Hu-Tang G.R."/>
            <person name="Wang J.P."/>
            <person name="Wang J.H."/>
            <person name="Sun Y.H."/>
            <person name="Ni S.B."/>
            <person name="Chen W.B."/>
            <person name="Zhang X.C."/>
            <person name="Jiao Y.N."/>
            <person name="Eichler E.E."/>
            <person name="Li G.H."/>
            <person name="Liu X."/>
            <person name="Gao L.Z."/>
        </authorList>
    </citation>
    <scope>NUCLEOTIDE SEQUENCE [LARGE SCALE GENOMIC DNA]</scope>
    <source>
        <strain evidence="5">cv. GT1</strain>
        <tissue evidence="4">Leaf</tissue>
    </source>
</reference>
<dbReference type="InterPro" id="IPR044511">
    <property type="entry name" value="At1g03370/At5g50170-like"/>
</dbReference>
<protein>
    <recommendedName>
        <fullName evidence="3">VASt domain-containing protein</fullName>
    </recommendedName>
</protein>
<evidence type="ECO:0000256" key="2">
    <source>
        <dbReference type="ARBA" id="ARBA00023136"/>
    </source>
</evidence>
<keyword evidence="2" id="KW-0472">Membrane</keyword>
<dbReference type="GO" id="GO:0016020">
    <property type="term" value="C:membrane"/>
    <property type="evidence" value="ECO:0007669"/>
    <property type="project" value="UniProtKB-SubCell"/>
</dbReference>
<dbReference type="Gene3D" id="2.60.40.150">
    <property type="entry name" value="C2 domain"/>
    <property type="match status" value="1"/>
</dbReference>
<evidence type="ECO:0000259" key="3">
    <source>
        <dbReference type="PROSITE" id="PS51778"/>
    </source>
</evidence>
<proteinExistence type="predicted"/>
<evidence type="ECO:0000256" key="1">
    <source>
        <dbReference type="ARBA" id="ARBA00004370"/>
    </source>
</evidence>
<evidence type="ECO:0000313" key="5">
    <source>
        <dbReference type="Proteomes" id="UP000467840"/>
    </source>
</evidence>
<dbReference type="InterPro" id="IPR000008">
    <property type="entry name" value="C2_dom"/>
</dbReference>
<dbReference type="Pfam" id="PF00168">
    <property type="entry name" value="C2"/>
    <property type="match status" value="1"/>
</dbReference>